<evidence type="ECO:0000313" key="3">
    <source>
        <dbReference type="Proteomes" id="UP000622448"/>
    </source>
</evidence>
<keyword evidence="1" id="KW-0472">Membrane</keyword>
<organism evidence="2 3">
    <name type="scientific">Eggerthella hominis</name>
    <dbReference type="NCBI Taxonomy" id="2763043"/>
    <lineage>
        <taxon>Bacteria</taxon>
        <taxon>Bacillati</taxon>
        <taxon>Actinomycetota</taxon>
        <taxon>Coriobacteriia</taxon>
        <taxon>Eggerthellales</taxon>
        <taxon>Eggerthellaceae</taxon>
        <taxon>Eggerthella</taxon>
    </lineage>
</organism>
<reference evidence="2 3" key="1">
    <citation type="submission" date="2020-08" db="EMBL/GenBank/DDBJ databases">
        <title>Genome public.</title>
        <authorList>
            <person name="Liu C."/>
            <person name="Sun Q."/>
        </authorList>
    </citation>
    <scope>NUCLEOTIDE SEQUENCE [LARGE SCALE GENOMIC DNA]</scope>
    <source>
        <strain evidence="2 3">NSJ-70</strain>
    </source>
</reference>
<dbReference type="Proteomes" id="UP000622448">
    <property type="component" value="Unassembled WGS sequence"/>
</dbReference>
<evidence type="ECO:0008006" key="4">
    <source>
        <dbReference type="Google" id="ProtNLM"/>
    </source>
</evidence>
<accession>A0ABR7BQH8</accession>
<name>A0ABR7BQH8_9ACTN</name>
<dbReference type="RefSeq" id="WP_186938407.1">
    <property type="nucleotide sequence ID" value="NZ_JACOOA010000002.1"/>
</dbReference>
<sequence length="82" mass="8794">MGACSTSVRSRVGRMRDAVVRTFSKEHLRELFTGRSFKTGGYTAAVCVAVIGICIAAVLVVEALPASLTEWDISQEQTTSIS</sequence>
<dbReference type="EMBL" id="JACOOA010000002">
    <property type="protein sequence ID" value="MBC5583865.1"/>
    <property type="molecule type" value="Genomic_DNA"/>
</dbReference>
<evidence type="ECO:0000256" key="1">
    <source>
        <dbReference type="SAM" id="Phobius"/>
    </source>
</evidence>
<feature type="transmembrane region" description="Helical" evidence="1">
    <location>
        <begin position="39"/>
        <end position="61"/>
    </location>
</feature>
<proteinExistence type="predicted"/>
<evidence type="ECO:0000313" key="2">
    <source>
        <dbReference type="EMBL" id="MBC5583865.1"/>
    </source>
</evidence>
<keyword evidence="3" id="KW-1185">Reference proteome</keyword>
<protein>
    <recommendedName>
        <fullName evidence="4">ABC transporter permease</fullName>
    </recommendedName>
</protein>
<comment type="caution">
    <text evidence="2">The sequence shown here is derived from an EMBL/GenBank/DDBJ whole genome shotgun (WGS) entry which is preliminary data.</text>
</comment>
<keyword evidence="1" id="KW-0812">Transmembrane</keyword>
<keyword evidence="1" id="KW-1133">Transmembrane helix</keyword>
<gene>
    <name evidence="2" type="ORF">H8S61_06625</name>
</gene>